<dbReference type="EMBL" id="WVIE01000001">
    <property type="protein sequence ID" value="NDJ15799.1"/>
    <property type="molecule type" value="Genomic_DNA"/>
</dbReference>
<reference evidence="1" key="1">
    <citation type="submission" date="2019-12" db="EMBL/GenBank/DDBJ databases">
        <title>High-Quality draft genome sequences of three cyanobacteria isolated from the limestone walls of the Old Cathedral of Coimbra.</title>
        <authorList>
            <person name="Tiago I."/>
            <person name="Soares F."/>
            <person name="Portugal A."/>
        </authorList>
    </citation>
    <scope>NUCLEOTIDE SEQUENCE</scope>
    <source>
        <strain evidence="1">A</strain>
    </source>
</reference>
<accession>A0A8J8CGP5</accession>
<organism evidence="1 2">
    <name type="scientific">Myxacorys almedinensis A</name>
    <dbReference type="NCBI Taxonomy" id="2690445"/>
    <lineage>
        <taxon>Bacteria</taxon>
        <taxon>Bacillati</taxon>
        <taxon>Cyanobacteriota</taxon>
        <taxon>Cyanophyceae</taxon>
        <taxon>Leptolyngbyales</taxon>
        <taxon>Leptolyngbyaceae</taxon>
        <taxon>Myxacorys</taxon>
        <taxon>Myxacorys almedinensis</taxon>
    </lineage>
</organism>
<comment type="caution">
    <text evidence="1">The sequence shown here is derived from an EMBL/GenBank/DDBJ whole genome shotgun (WGS) entry which is preliminary data.</text>
</comment>
<keyword evidence="2" id="KW-1185">Reference proteome</keyword>
<dbReference type="AlphaFoldDB" id="A0A8J8CGP5"/>
<name>A0A8J8CGP5_9CYAN</name>
<dbReference type="Proteomes" id="UP000646053">
    <property type="component" value="Unassembled WGS sequence"/>
</dbReference>
<sequence>MKLLLANKTDCRFFKFWFDGRVCSGISYQGEMFLQFHGFSLHRREQAYDLGSRLLEQGIPVLIACSKKQYILGINLRSEWWKIGEEEKQRFLSEIQELETTFGKLLETS</sequence>
<evidence type="ECO:0000313" key="1">
    <source>
        <dbReference type="EMBL" id="NDJ15799.1"/>
    </source>
</evidence>
<protein>
    <submittedName>
        <fullName evidence="1">Uncharacterized protein</fullName>
    </submittedName>
</protein>
<proteinExistence type="predicted"/>
<dbReference type="RefSeq" id="WP_162421210.1">
    <property type="nucleotide sequence ID" value="NZ_WVIE01000001.1"/>
</dbReference>
<evidence type="ECO:0000313" key="2">
    <source>
        <dbReference type="Proteomes" id="UP000646053"/>
    </source>
</evidence>
<gene>
    <name evidence="1" type="ORF">GS601_00595</name>
</gene>